<keyword evidence="4 6" id="KW-1133">Transmembrane helix</keyword>
<dbReference type="InterPro" id="IPR018499">
    <property type="entry name" value="Tetraspanin/Peripherin"/>
</dbReference>
<protein>
    <recommendedName>
        <fullName evidence="6">Tetraspanin</fullName>
    </recommendedName>
</protein>
<dbReference type="PANTHER" id="PTHR19282:SF527">
    <property type="entry name" value="TETRASPANIN"/>
    <property type="match status" value="1"/>
</dbReference>
<dbReference type="PROSITE" id="PS00421">
    <property type="entry name" value="TM4_1"/>
    <property type="match status" value="1"/>
</dbReference>
<dbReference type="EMBL" id="VSWD01000005">
    <property type="protein sequence ID" value="KAK3102882.1"/>
    <property type="molecule type" value="Genomic_DNA"/>
</dbReference>
<feature type="transmembrane region" description="Helical" evidence="6">
    <location>
        <begin position="12"/>
        <end position="34"/>
    </location>
</feature>
<dbReference type="GO" id="GO:0005886">
    <property type="term" value="C:plasma membrane"/>
    <property type="evidence" value="ECO:0007669"/>
    <property type="project" value="TreeGrafter"/>
</dbReference>
<keyword evidence="5 6" id="KW-0472">Membrane</keyword>
<dbReference type="PRINTS" id="PR00259">
    <property type="entry name" value="TMFOUR"/>
</dbReference>
<proteinExistence type="inferred from homology"/>
<comment type="subcellular location">
    <subcellularLocation>
        <location evidence="1 6">Membrane</location>
        <topology evidence="1 6">Multi-pass membrane protein</topology>
    </subcellularLocation>
</comment>
<evidence type="ECO:0000256" key="4">
    <source>
        <dbReference type="ARBA" id="ARBA00022989"/>
    </source>
</evidence>
<dbReference type="AlphaFoldDB" id="A0AA88YK79"/>
<dbReference type="InterPro" id="IPR018503">
    <property type="entry name" value="Tetraspanin_CS"/>
</dbReference>
<dbReference type="PANTHER" id="PTHR19282">
    <property type="entry name" value="TETRASPANIN"/>
    <property type="match status" value="1"/>
</dbReference>
<accession>A0AA88YK79</accession>
<evidence type="ECO:0000256" key="3">
    <source>
        <dbReference type="ARBA" id="ARBA00022692"/>
    </source>
</evidence>
<evidence type="ECO:0000256" key="5">
    <source>
        <dbReference type="ARBA" id="ARBA00023136"/>
    </source>
</evidence>
<evidence type="ECO:0000313" key="8">
    <source>
        <dbReference type="Proteomes" id="UP001186944"/>
    </source>
</evidence>
<keyword evidence="8" id="KW-1185">Reference proteome</keyword>
<dbReference type="InterPro" id="IPR008952">
    <property type="entry name" value="Tetraspanin_EC2_sf"/>
</dbReference>
<evidence type="ECO:0000256" key="1">
    <source>
        <dbReference type="ARBA" id="ARBA00004141"/>
    </source>
</evidence>
<dbReference type="Pfam" id="PF00335">
    <property type="entry name" value="Tetraspanin"/>
    <property type="match status" value="1"/>
</dbReference>
<reference evidence="7" key="1">
    <citation type="submission" date="2019-08" db="EMBL/GenBank/DDBJ databases">
        <title>The improved chromosome-level genome for the pearl oyster Pinctada fucata martensii using PacBio sequencing and Hi-C.</title>
        <authorList>
            <person name="Zheng Z."/>
        </authorList>
    </citation>
    <scope>NUCLEOTIDE SEQUENCE</scope>
    <source>
        <strain evidence="7">ZZ-2019</strain>
        <tissue evidence="7">Adductor muscle</tissue>
    </source>
</reference>
<feature type="transmembrane region" description="Helical" evidence="6">
    <location>
        <begin position="54"/>
        <end position="80"/>
    </location>
</feature>
<dbReference type="SUPFAM" id="SSF48652">
    <property type="entry name" value="Tetraspanin"/>
    <property type="match status" value="1"/>
</dbReference>
<comment type="caution">
    <text evidence="7">The sequence shown here is derived from an EMBL/GenBank/DDBJ whole genome shotgun (WGS) entry which is preliminary data.</text>
</comment>
<dbReference type="InterPro" id="IPR000301">
    <property type="entry name" value="Tetraspanin_animals"/>
</dbReference>
<gene>
    <name evidence="7" type="ORF">FSP39_014643</name>
</gene>
<evidence type="ECO:0000256" key="6">
    <source>
        <dbReference type="RuleBase" id="RU361218"/>
    </source>
</evidence>
<name>A0AA88YK79_PINIB</name>
<feature type="transmembrane region" description="Helical" evidence="6">
    <location>
        <begin position="87"/>
        <end position="111"/>
    </location>
</feature>
<keyword evidence="3 6" id="KW-0812">Transmembrane</keyword>
<comment type="similarity">
    <text evidence="2 6">Belongs to the tetraspanin (TM4SF) family.</text>
</comment>
<organism evidence="7 8">
    <name type="scientific">Pinctada imbricata</name>
    <name type="common">Atlantic pearl-oyster</name>
    <name type="synonym">Pinctada martensii</name>
    <dbReference type="NCBI Taxonomy" id="66713"/>
    <lineage>
        <taxon>Eukaryota</taxon>
        <taxon>Metazoa</taxon>
        <taxon>Spiralia</taxon>
        <taxon>Lophotrochozoa</taxon>
        <taxon>Mollusca</taxon>
        <taxon>Bivalvia</taxon>
        <taxon>Autobranchia</taxon>
        <taxon>Pteriomorphia</taxon>
        <taxon>Pterioida</taxon>
        <taxon>Pterioidea</taxon>
        <taxon>Pteriidae</taxon>
        <taxon>Pinctada</taxon>
    </lineage>
</organism>
<evidence type="ECO:0000256" key="2">
    <source>
        <dbReference type="ARBA" id="ARBA00006840"/>
    </source>
</evidence>
<sequence length="293" mass="32256">MVHSACGRFLKYSMFFFNSIMLIAGCGLLGFGVWSRTNQVGLVRVSSVLGSDIVTTMSLILIIAGGIVILISFLGCCGAIKEVRCMLVTFFLILILIFIGFIVCGILGYIYRNKIEEFTLTSLKKTLTSSYGSNDDVTEGWDSMQQMFRCCGVSGNVNSTDSWAFYKSQTDWFSRQKSQIQYIPDSCCTDASSTPNRTKCVGLKNKKKAPVKGPPVTPKIFNDQMFTQGCYTALGGLLENNIKILSGVIIGVAAVMILGMVFAVCLCKRIEDDEYCEEDYHSPYGEPSPPYSP</sequence>
<dbReference type="PIRSF" id="PIRSF002419">
    <property type="entry name" value="Tetraspanin"/>
    <property type="match status" value="1"/>
</dbReference>
<dbReference type="Gene3D" id="1.10.1450.10">
    <property type="entry name" value="Tetraspanin"/>
    <property type="match status" value="1"/>
</dbReference>
<feature type="transmembrane region" description="Helical" evidence="6">
    <location>
        <begin position="244"/>
        <end position="267"/>
    </location>
</feature>
<evidence type="ECO:0000313" key="7">
    <source>
        <dbReference type="EMBL" id="KAK3102882.1"/>
    </source>
</evidence>
<dbReference type="Proteomes" id="UP001186944">
    <property type="component" value="Unassembled WGS sequence"/>
</dbReference>